<organism evidence="12 13">
    <name type="scientific">Aerophobetes bacterium</name>
    <dbReference type="NCBI Taxonomy" id="2030807"/>
    <lineage>
        <taxon>Bacteria</taxon>
        <taxon>Candidatus Aerophobota</taxon>
    </lineage>
</organism>
<dbReference type="EMBL" id="SOIJ01000050">
    <property type="protein sequence ID" value="TET93952.1"/>
    <property type="molecule type" value="Genomic_DNA"/>
</dbReference>
<feature type="transmembrane region" description="Helical" evidence="10">
    <location>
        <begin position="382"/>
        <end position="402"/>
    </location>
</feature>
<dbReference type="PROSITE" id="PS00874">
    <property type="entry name" value="T2SP_F"/>
    <property type="match status" value="1"/>
</dbReference>
<evidence type="ECO:0000313" key="12">
    <source>
        <dbReference type="EMBL" id="TET93952.1"/>
    </source>
</evidence>
<dbReference type="PANTHER" id="PTHR30012">
    <property type="entry name" value="GENERAL SECRETION PATHWAY PROTEIN"/>
    <property type="match status" value="1"/>
</dbReference>
<dbReference type="Proteomes" id="UP000316925">
    <property type="component" value="Unassembled WGS sequence"/>
</dbReference>
<keyword evidence="8 10" id="KW-0472">Membrane</keyword>
<feature type="transmembrane region" description="Helical" evidence="10">
    <location>
        <begin position="228"/>
        <end position="247"/>
    </location>
</feature>
<dbReference type="InterPro" id="IPR003004">
    <property type="entry name" value="GspF/PilC"/>
</dbReference>
<comment type="caution">
    <text evidence="12">The sequence shown here is derived from an EMBL/GenBank/DDBJ whole genome shotgun (WGS) entry which is preliminary data.</text>
</comment>
<keyword evidence="4" id="KW-1003">Cell membrane</keyword>
<dbReference type="GO" id="GO:0005886">
    <property type="term" value="C:plasma membrane"/>
    <property type="evidence" value="ECO:0007669"/>
    <property type="project" value="UniProtKB-SubCell"/>
</dbReference>
<evidence type="ECO:0000256" key="5">
    <source>
        <dbReference type="ARBA" id="ARBA00022519"/>
    </source>
</evidence>
<evidence type="ECO:0000256" key="8">
    <source>
        <dbReference type="ARBA" id="ARBA00023136"/>
    </source>
</evidence>
<dbReference type="InterPro" id="IPR042094">
    <property type="entry name" value="T2SS_GspF_sf"/>
</dbReference>
<protein>
    <submittedName>
        <fullName evidence="12">Type II secretion system F family protein</fullName>
    </submittedName>
</protein>
<evidence type="ECO:0000259" key="11">
    <source>
        <dbReference type="Pfam" id="PF00482"/>
    </source>
</evidence>
<evidence type="ECO:0000256" key="3">
    <source>
        <dbReference type="ARBA" id="ARBA00022448"/>
    </source>
</evidence>
<keyword evidence="7 10" id="KW-1133">Transmembrane helix</keyword>
<feature type="domain" description="Type II secretion system protein GspF" evidence="11">
    <location>
        <begin position="75"/>
        <end position="198"/>
    </location>
</feature>
<evidence type="ECO:0000256" key="10">
    <source>
        <dbReference type="SAM" id="Phobius"/>
    </source>
</evidence>
<evidence type="ECO:0000256" key="1">
    <source>
        <dbReference type="ARBA" id="ARBA00004429"/>
    </source>
</evidence>
<dbReference type="AlphaFoldDB" id="A0A523YR37"/>
<dbReference type="FunFam" id="1.20.81.30:FF:000001">
    <property type="entry name" value="Type II secretion system protein F"/>
    <property type="match status" value="2"/>
</dbReference>
<keyword evidence="5" id="KW-0997">Cell inner membrane</keyword>
<feature type="domain" description="Type II secretion system protein GspF" evidence="11">
    <location>
        <begin position="279"/>
        <end position="401"/>
    </location>
</feature>
<dbReference type="Pfam" id="PF00482">
    <property type="entry name" value="T2SSF"/>
    <property type="match status" value="2"/>
</dbReference>
<dbReference type="InterPro" id="IPR001992">
    <property type="entry name" value="T2SS_GspF/T4SS_PilC_CS"/>
</dbReference>
<dbReference type="PANTHER" id="PTHR30012:SF0">
    <property type="entry name" value="TYPE II SECRETION SYSTEM PROTEIN F-RELATED"/>
    <property type="match status" value="1"/>
</dbReference>
<dbReference type="InterPro" id="IPR018076">
    <property type="entry name" value="T2SS_GspF_dom"/>
</dbReference>
<evidence type="ECO:0000256" key="4">
    <source>
        <dbReference type="ARBA" id="ARBA00022475"/>
    </source>
</evidence>
<keyword evidence="6 9" id="KW-0812">Transmembrane</keyword>
<dbReference type="Gene3D" id="1.20.81.30">
    <property type="entry name" value="Type II secretion system (T2SS), domain F"/>
    <property type="match status" value="2"/>
</dbReference>
<accession>A0A523YR37</accession>
<name>A0A523YR37_UNCAE</name>
<feature type="transmembrane region" description="Helical" evidence="10">
    <location>
        <begin position="177"/>
        <end position="197"/>
    </location>
</feature>
<reference evidence="12 13" key="1">
    <citation type="submission" date="2019-03" db="EMBL/GenBank/DDBJ databases">
        <title>Metabolic potential of uncultured bacteria and archaea associated with petroleum seepage in deep-sea sediments.</title>
        <authorList>
            <person name="Dong X."/>
            <person name="Hubert C."/>
        </authorList>
    </citation>
    <scope>NUCLEOTIDE SEQUENCE [LARGE SCALE GENOMIC DNA]</scope>
    <source>
        <strain evidence="12">E29_bin28</strain>
    </source>
</reference>
<evidence type="ECO:0000256" key="6">
    <source>
        <dbReference type="ARBA" id="ARBA00022692"/>
    </source>
</evidence>
<evidence type="ECO:0000256" key="7">
    <source>
        <dbReference type="ARBA" id="ARBA00022989"/>
    </source>
</evidence>
<evidence type="ECO:0000313" key="13">
    <source>
        <dbReference type="Proteomes" id="UP000316925"/>
    </source>
</evidence>
<evidence type="ECO:0000256" key="2">
    <source>
        <dbReference type="ARBA" id="ARBA00005745"/>
    </source>
</evidence>
<sequence>MAAYHYLAIDQGGKKVRGVMEADSERQIVIGLRPQGLTIISIKKSPGLFPSLAGKSTLKLDVFKPRVKTKDIIVFFRQFATLINAGLPMVQALATMIDQTSNSSLKEIIGEIKKDVEAGKPLSEALATHTRIFPPLAHNMVRAGEMGGLLDTVLTRVAEYLESIENIKERITSAMRYPIFVTFMAGGLTAALIFFILPQMKSLFADSFHAELPALTQFMLDLSDFVRFRFYVVLIIIGALIAAYYLLQRSPKGGYLVDSLKLRFPVSGKLFHKISLSRFARTLALLANSGVPILDSLEMTGKTAQNRVIEKAVEEARSSLKEGGTIAGPLKECWVFPPMMVNMISVGEQTGALDQMLNKISDFYDQEIENMVNSLASIIEPLLIGFLGITVGIVVIAMYLPYFTMFQHIGG</sequence>
<dbReference type="PRINTS" id="PR00812">
    <property type="entry name" value="BCTERIALGSPF"/>
</dbReference>
<dbReference type="GO" id="GO:0009306">
    <property type="term" value="P:protein secretion"/>
    <property type="evidence" value="ECO:0007669"/>
    <property type="project" value="InterPro"/>
</dbReference>
<keyword evidence="3 9" id="KW-0813">Transport</keyword>
<comment type="similarity">
    <text evidence="2 9">Belongs to the GSP F family.</text>
</comment>
<evidence type="ECO:0000256" key="9">
    <source>
        <dbReference type="RuleBase" id="RU003923"/>
    </source>
</evidence>
<comment type="subcellular location">
    <subcellularLocation>
        <location evidence="1">Cell inner membrane</location>
        <topology evidence="1">Multi-pass membrane protein</topology>
    </subcellularLocation>
    <subcellularLocation>
        <location evidence="9">Cell membrane</location>
        <topology evidence="9">Multi-pass membrane protein</topology>
    </subcellularLocation>
</comment>
<feature type="non-terminal residue" evidence="12">
    <location>
        <position position="411"/>
    </location>
</feature>
<proteinExistence type="inferred from homology"/>
<gene>
    <name evidence="12" type="ORF">E3J33_00950</name>
</gene>